<keyword evidence="2" id="KW-1133">Transmembrane helix</keyword>
<name>A0ABY4G470_9BACT</name>
<evidence type="ECO:0000256" key="3">
    <source>
        <dbReference type="SAM" id="SignalP"/>
    </source>
</evidence>
<evidence type="ECO:0000313" key="5">
    <source>
        <dbReference type="Proteomes" id="UP000830401"/>
    </source>
</evidence>
<organism evidence="4 5">
    <name type="scientific">Hymenobacter volaticus</name>
    <dbReference type="NCBI Taxonomy" id="2932254"/>
    <lineage>
        <taxon>Bacteria</taxon>
        <taxon>Pseudomonadati</taxon>
        <taxon>Bacteroidota</taxon>
        <taxon>Cytophagia</taxon>
        <taxon>Cytophagales</taxon>
        <taxon>Hymenobacteraceae</taxon>
        <taxon>Hymenobacter</taxon>
    </lineage>
</organism>
<evidence type="ECO:0000256" key="2">
    <source>
        <dbReference type="SAM" id="Phobius"/>
    </source>
</evidence>
<feature type="signal peptide" evidence="3">
    <location>
        <begin position="1"/>
        <end position="31"/>
    </location>
</feature>
<gene>
    <name evidence="4" type="ORF">MUN86_18870</name>
</gene>
<evidence type="ECO:0000313" key="4">
    <source>
        <dbReference type="EMBL" id="UOQ65581.1"/>
    </source>
</evidence>
<keyword evidence="2" id="KW-0472">Membrane</keyword>
<dbReference type="RefSeq" id="WP_245119587.1">
    <property type="nucleotide sequence ID" value="NZ_CP095061.1"/>
</dbReference>
<feature type="transmembrane region" description="Helical" evidence="2">
    <location>
        <begin position="233"/>
        <end position="253"/>
    </location>
</feature>
<sequence>MQRNRNKISAANQWLFAVSITASLLSGPAVLGQNSGSAAGTTEVVPANARAQMWAATARFVYTDDPVLKPIQAELLKTIQDKSISAFNQGADAAVALEKQKLQGQQRVLKFRGVVDAIQDKVNPSDYGGLAQAIVAELQKNPDRMADLERKSSLTALSNQLNQLATGTATTAAEAADTAPTIADVTEVAATPVQDSGADPYAVPEGKQQPEAQTDIPNPTPAPVMPAPATPPLLWAALLMSGLSLLGVLYLLLTRGKSSSGRQRSSSYSQDSSSYDSDPSRTSTQRQSLSQDSRLSNAQLMEVREVVYKALTETRSPSAPATPAPQKAKQAPKPPTRQAQPQVSAPAPVAPPQPVAYTNAEPEHNDDLFAVTPPAPAPVEPAAPRVHVIYANQQPINGAFLRDNLADAPASYTIFEIMVDERTPDQGTFVVTRNESGHGGYIGSHMSILEPACVYNYPTGPVSRIITETPGTVQRTPSGDWRINQKARIYFA</sequence>
<evidence type="ECO:0008006" key="6">
    <source>
        <dbReference type="Google" id="ProtNLM"/>
    </source>
</evidence>
<keyword evidence="5" id="KW-1185">Reference proteome</keyword>
<feature type="compositionally biased region" description="Low complexity" evidence="1">
    <location>
        <begin position="314"/>
        <end position="347"/>
    </location>
</feature>
<keyword evidence="2" id="KW-0812">Transmembrane</keyword>
<protein>
    <recommendedName>
        <fullName evidence="6">DUF4384 domain-containing protein</fullName>
    </recommendedName>
</protein>
<keyword evidence="3" id="KW-0732">Signal</keyword>
<feature type="compositionally biased region" description="Low complexity" evidence="1">
    <location>
        <begin position="259"/>
        <end position="296"/>
    </location>
</feature>
<reference evidence="4" key="1">
    <citation type="submission" date="2022-04" db="EMBL/GenBank/DDBJ databases">
        <title>Hymenobacter sp. isolated from the air.</title>
        <authorList>
            <person name="Won M."/>
            <person name="Lee C.-M."/>
            <person name="Woen H.-Y."/>
            <person name="Kwon S.-W."/>
        </authorList>
    </citation>
    <scope>NUCLEOTIDE SEQUENCE</scope>
    <source>
        <strain evidence="4">5420S-77</strain>
    </source>
</reference>
<feature type="region of interest" description="Disordered" evidence="1">
    <location>
        <begin position="195"/>
        <end position="225"/>
    </location>
</feature>
<feature type="chain" id="PRO_5047311788" description="DUF4384 domain-containing protein" evidence="3">
    <location>
        <begin position="32"/>
        <end position="492"/>
    </location>
</feature>
<evidence type="ECO:0000256" key="1">
    <source>
        <dbReference type="SAM" id="MobiDB-lite"/>
    </source>
</evidence>
<feature type="region of interest" description="Disordered" evidence="1">
    <location>
        <begin position="313"/>
        <end position="360"/>
    </location>
</feature>
<accession>A0ABY4G470</accession>
<dbReference type="Proteomes" id="UP000830401">
    <property type="component" value="Chromosome"/>
</dbReference>
<proteinExistence type="predicted"/>
<feature type="region of interest" description="Disordered" evidence="1">
    <location>
        <begin position="259"/>
        <end position="297"/>
    </location>
</feature>
<dbReference type="EMBL" id="CP095061">
    <property type="protein sequence ID" value="UOQ65581.1"/>
    <property type="molecule type" value="Genomic_DNA"/>
</dbReference>